<name>A0ACC0WHJ1_9STRA</name>
<dbReference type="Proteomes" id="UP001163321">
    <property type="component" value="Chromosome 13"/>
</dbReference>
<keyword evidence="2" id="KW-1185">Reference proteome</keyword>
<dbReference type="EMBL" id="CM047592">
    <property type="protein sequence ID" value="KAI9918209.1"/>
    <property type="molecule type" value="Genomic_DNA"/>
</dbReference>
<gene>
    <name evidence="1" type="ORF">PsorP6_013308</name>
</gene>
<protein>
    <submittedName>
        <fullName evidence="1">Uncharacterized protein</fullName>
    </submittedName>
</protein>
<proteinExistence type="predicted"/>
<comment type="caution">
    <text evidence="1">The sequence shown here is derived from an EMBL/GenBank/DDBJ whole genome shotgun (WGS) entry which is preliminary data.</text>
</comment>
<accession>A0ACC0WHJ1</accession>
<organism evidence="1 2">
    <name type="scientific">Peronosclerospora sorghi</name>
    <dbReference type="NCBI Taxonomy" id="230839"/>
    <lineage>
        <taxon>Eukaryota</taxon>
        <taxon>Sar</taxon>
        <taxon>Stramenopiles</taxon>
        <taxon>Oomycota</taxon>
        <taxon>Peronosporomycetes</taxon>
        <taxon>Peronosporales</taxon>
        <taxon>Peronosporaceae</taxon>
        <taxon>Peronosclerospora</taxon>
    </lineage>
</organism>
<evidence type="ECO:0000313" key="2">
    <source>
        <dbReference type="Proteomes" id="UP001163321"/>
    </source>
</evidence>
<evidence type="ECO:0000313" key="1">
    <source>
        <dbReference type="EMBL" id="KAI9918209.1"/>
    </source>
</evidence>
<reference evidence="1 2" key="1">
    <citation type="journal article" date="2022" name="bioRxiv">
        <title>The genome of the oomycete Peronosclerospora sorghi, a cosmopolitan pathogen of maize and sorghum, is inflated with dispersed pseudogenes.</title>
        <authorList>
            <person name="Fletcher K."/>
            <person name="Martin F."/>
            <person name="Isakeit T."/>
            <person name="Cavanaugh K."/>
            <person name="Magill C."/>
            <person name="Michelmore R."/>
        </authorList>
    </citation>
    <scope>NUCLEOTIDE SEQUENCE [LARGE SCALE GENOMIC DNA]</scope>
    <source>
        <strain evidence="1">P6</strain>
    </source>
</reference>
<sequence>MLVSGSVKVYVACTYGAKKFSSGGRPPEDSKLPSAKRKQTFGLEKTSDLKSLEAAQRWGSIVMNDLESIPFGLLIFGAGIMSGADPTVHYRAMVAFTTARCLHTYAYANAIQPMRSLCHGVGVMATLVGLGNAIGAVI</sequence>